<keyword evidence="2" id="KW-1185">Reference proteome</keyword>
<comment type="caution">
    <text evidence="1">The sequence shown here is derived from an EMBL/GenBank/DDBJ whole genome shotgun (WGS) entry which is preliminary data.</text>
</comment>
<evidence type="ECO:0000313" key="2">
    <source>
        <dbReference type="Proteomes" id="UP000245124"/>
    </source>
</evidence>
<dbReference type="Proteomes" id="UP000245124">
    <property type="component" value="Unassembled WGS sequence"/>
</dbReference>
<sequence>MINKINYFQKKPSSSVSAHFEQRGSQIVIAALKYSYPLLEKQSILNSLSILLNVYQEQVIKLYERLPLNRNMKTDLHWINILIELCNWRNYLKDKQNK</sequence>
<organism evidence="1 2">
    <name type="scientific">Nostoc commune NIES-4072</name>
    <dbReference type="NCBI Taxonomy" id="2005467"/>
    <lineage>
        <taxon>Bacteria</taxon>
        <taxon>Bacillati</taxon>
        <taxon>Cyanobacteriota</taxon>
        <taxon>Cyanophyceae</taxon>
        <taxon>Nostocales</taxon>
        <taxon>Nostocaceae</taxon>
        <taxon>Nostoc</taxon>
    </lineage>
</organism>
<dbReference type="AlphaFoldDB" id="A0A2R5FKY2"/>
<accession>A0A2R5FKY2</accession>
<evidence type="ECO:0000313" key="1">
    <source>
        <dbReference type="EMBL" id="GBG18098.1"/>
    </source>
</evidence>
<reference evidence="1 2" key="1">
    <citation type="submission" date="2017-06" db="EMBL/GenBank/DDBJ databases">
        <title>Genome sequencing of cyanobaciteial culture collection at National Institute for Environmental Studies (NIES).</title>
        <authorList>
            <person name="Hirose Y."/>
            <person name="Shimura Y."/>
            <person name="Fujisawa T."/>
            <person name="Nakamura Y."/>
            <person name="Kawachi M."/>
        </authorList>
    </citation>
    <scope>NUCLEOTIDE SEQUENCE [LARGE SCALE GENOMIC DNA]</scope>
    <source>
        <strain evidence="1 2">NIES-4072</strain>
    </source>
</reference>
<gene>
    <name evidence="1" type="ORF">NIES4072_17620</name>
</gene>
<dbReference type="EMBL" id="BDUD01000001">
    <property type="protein sequence ID" value="GBG18098.1"/>
    <property type="molecule type" value="Genomic_DNA"/>
</dbReference>
<dbReference type="OrthoDB" id="581587at2"/>
<dbReference type="RefSeq" id="WP_109008185.1">
    <property type="nucleotide sequence ID" value="NZ_BDUD01000001.1"/>
</dbReference>
<name>A0A2R5FKY2_NOSCO</name>
<protein>
    <submittedName>
        <fullName evidence="1">Uncharacterized protein</fullName>
    </submittedName>
</protein>
<proteinExistence type="predicted"/>